<dbReference type="Pfam" id="PF00929">
    <property type="entry name" value="RNase_T"/>
    <property type="match status" value="1"/>
</dbReference>
<accession>A0ABV1HU76</accession>
<dbReference type="RefSeq" id="WP_367286469.1">
    <property type="nucleotide sequence ID" value="NZ_JBBMEY010000021.1"/>
</dbReference>
<reference evidence="2 3" key="1">
    <citation type="submission" date="2024-03" db="EMBL/GenBank/DDBJ databases">
        <title>Human intestinal bacterial collection.</title>
        <authorList>
            <person name="Pauvert C."/>
            <person name="Hitch T.C.A."/>
            <person name="Clavel T."/>
        </authorList>
    </citation>
    <scope>NUCLEOTIDE SEQUENCE [LARGE SCALE GENOMIC DNA]</scope>
    <source>
        <strain evidence="2 3">CLA-AP-H18</strain>
    </source>
</reference>
<organism evidence="2 3">
    <name type="scientific">Ruminococcoides intestinihominis</name>
    <dbReference type="NCBI Taxonomy" id="3133161"/>
    <lineage>
        <taxon>Bacteria</taxon>
        <taxon>Bacillati</taxon>
        <taxon>Bacillota</taxon>
        <taxon>Clostridia</taxon>
        <taxon>Eubacteriales</taxon>
        <taxon>Oscillospiraceae</taxon>
        <taxon>Ruminococcoides</taxon>
    </lineage>
</organism>
<comment type="caution">
    <text evidence="2">The sequence shown here is derived from an EMBL/GenBank/DDBJ whole genome shotgun (WGS) entry which is preliminary data.</text>
</comment>
<evidence type="ECO:0000313" key="2">
    <source>
        <dbReference type="EMBL" id="MEQ2565864.1"/>
    </source>
</evidence>
<proteinExistence type="predicted"/>
<dbReference type="Proteomes" id="UP001478133">
    <property type="component" value="Unassembled WGS sequence"/>
</dbReference>
<dbReference type="InterPro" id="IPR013520">
    <property type="entry name" value="Ribonucl_H"/>
</dbReference>
<gene>
    <name evidence="2" type="ORF">ABFO16_06390</name>
</gene>
<dbReference type="EMBL" id="JBBMFI010000020">
    <property type="protein sequence ID" value="MEQ2565864.1"/>
    <property type="molecule type" value="Genomic_DNA"/>
</dbReference>
<keyword evidence="2" id="KW-0540">Nuclease</keyword>
<sequence>MKCLNCGTTTDHYLCSCCQNPDILDKIFNEIRFYNQEKCSNPNIMEFANGLTEKYAERNIIPELLEMFDSGITDFYYCLYYKMCRDVQFEEKAIHFIQSQDINDIRTQNILYNLIDSYIPNDFIKPQKWCNIIVENKNLCCELYMIAAKYFSMIGEYDLSDTIADRGLILCKGDNYKSFMMYEPNELIFKLSKQKSDTNRYRTKKPYWPITEERRRAVAVFYDKKGIKYPRITLKPKKVNENDFSPINECFEDNFDNYCAFWCSESFSISSAKSIYQIAAVKVCNKLIVDEFQQLVRPWDGKATIKNAAKESGIELSAIENAEDVDLVMQKFFEFVGSDILVSTGALGNQAKLISRAARYSGMNEIKNEFYDILDLAAETSEEFDFDNNTREYLLTYFSIREGKTALEKAEVNKQLYDALKEYGE</sequence>
<dbReference type="Gene3D" id="3.30.420.10">
    <property type="entry name" value="Ribonuclease H-like superfamily/Ribonuclease H"/>
    <property type="match status" value="1"/>
</dbReference>
<name>A0ABV1HU76_9FIRM</name>
<keyword evidence="2" id="KW-0378">Hydrolase</keyword>
<evidence type="ECO:0000259" key="1">
    <source>
        <dbReference type="Pfam" id="PF00929"/>
    </source>
</evidence>
<feature type="domain" description="Exonuclease" evidence="1">
    <location>
        <begin position="273"/>
        <end position="394"/>
    </location>
</feature>
<protein>
    <submittedName>
        <fullName evidence="2">Exonuclease domain-containing protein</fullName>
    </submittedName>
</protein>
<dbReference type="SUPFAM" id="SSF53098">
    <property type="entry name" value="Ribonuclease H-like"/>
    <property type="match status" value="1"/>
</dbReference>
<dbReference type="InterPro" id="IPR012337">
    <property type="entry name" value="RNaseH-like_sf"/>
</dbReference>
<dbReference type="GO" id="GO:0004527">
    <property type="term" value="F:exonuclease activity"/>
    <property type="evidence" value="ECO:0007669"/>
    <property type="project" value="UniProtKB-KW"/>
</dbReference>
<keyword evidence="2" id="KW-0269">Exonuclease</keyword>
<evidence type="ECO:0000313" key="3">
    <source>
        <dbReference type="Proteomes" id="UP001478133"/>
    </source>
</evidence>
<dbReference type="InterPro" id="IPR036397">
    <property type="entry name" value="RNaseH_sf"/>
</dbReference>
<keyword evidence="3" id="KW-1185">Reference proteome</keyword>